<keyword evidence="2" id="KW-0732">Signal</keyword>
<evidence type="ECO:0000313" key="4">
    <source>
        <dbReference type="Proteomes" id="UP001295423"/>
    </source>
</evidence>
<keyword evidence="4" id="KW-1185">Reference proteome</keyword>
<feature type="transmembrane region" description="Helical" evidence="1">
    <location>
        <begin position="518"/>
        <end position="540"/>
    </location>
</feature>
<reference evidence="3" key="1">
    <citation type="submission" date="2023-08" db="EMBL/GenBank/DDBJ databases">
        <authorList>
            <person name="Audoor S."/>
            <person name="Bilcke G."/>
        </authorList>
    </citation>
    <scope>NUCLEOTIDE SEQUENCE</scope>
</reference>
<evidence type="ECO:0000313" key="3">
    <source>
        <dbReference type="EMBL" id="CAJ1967370.1"/>
    </source>
</evidence>
<keyword evidence="1" id="KW-1133">Transmembrane helix</keyword>
<protein>
    <submittedName>
        <fullName evidence="3">Uncharacterized protein</fullName>
    </submittedName>
</protein>
<name>A0AAD2PXY8_9STRA</name>
<keyword evidence="1" id="KW-0812">Transmembrane</keyword>
<keyword evidence="1" id="KW-0472">Membrane</keyword>
<accession>A0AAD2PXY8</accession>
<proteinExistence type="predicted"/>
<dbReference type="EMBL" id="CAKOGP040002325">
    <property type="protein sequence ID" value="CAJ1967370.1"/>
    <property type="molecule type" value="Genomic_DNA"/>
</dbReference>
<evidence type="ECO:0000256" key="2">
    <source>
        <dbReference type="SAM" id="SignalP"/>
    </source>
</evidence>
<dbReference type="Proteomes" id="UP001295423">
    <property type="component" value="Unassembled WGS sequence"/>
</dbReference>
<comment type="caution">
    <text evidence="3">The sequence shown here is derived from an EMBL/GenBank/DDBJ whole genome shotgun (WGS) entry which is preliminary data.</text>
</comment>
<dbReference type="AlphaFoldDB" id="A0AAD2PXY8"/>
<sequence>MKSPPFLSLLLLLTAAFPASLGFSTEDKERPKILGYQPLSPLVLSNLDLDHFEMGRHLKDGTEESFVKAKRIYEEGAHTKPFAILTLLAPLEIELKNGDLVAGETPNQDTVTGTVIGDHKIGSLQLAVIYNASTRDCSVGASWNPQTQGCFKSSGSVFLKDRDGIAFPYNYNPEEDNQNRMSLQKLSTHAKQQMYVCNDGDCPFRLYARYVDYYGNFTYADHWIQAAFNGGRTDLADSNGNFEHYGFEARADIVSKAAILLNLWMSIQFQLDHAIVSCQSTCQVKDHCNDESVHSWDLAVGWYAGSLAGPDTIGSDDSRFLHRLAEKRCVSFNTCDGQHGVSHVNKEMFDLFDAGQELLTLSKCSDANEIKDRISRLMLIPLIQDALWHAHINDVKPEALLKEKHAAQKISAGAATVAAAILPQIDSCDPQAAYAVYDNLRTGHDASFETVKNALESTYECLGIKCEDVGGLYITKQDKYVEGAEPCYGSGGQPQQASTGDASATIEQHSHGLDKLDVTLIVICTILGAIILCGTSYWAYVKNRCIMNHLPPLEAYEATEDAKDPPSLKVDDAEAA</sequence>
<organism evidence="3 4">
    <name type="scientific">Cylindrotheca closterium</name>
    <dbReference type="NCBI Taxonomy" id="2856"/>
    <lineage>
        <taxon>Eukaryota</taxon>
        <taxon>Sar</taxon>
        <taxon>Stramenopiles</taxon>
        <taxon>Ochrophyta</taxon>
        <taxon>Bacillariophyta</taxon>
        <taxon>Bacillariophyceae</taxon>
        <taxon>Bacillariophycidae</taxon>
        <taxon>Bacillariales</taxon>
        <taxon>Bacillariaceae</taxon>
        <taxon>Cylindrotheca</taxon>
    </lineage>
</organism>
<feature type="signal peptide" evidence="2">
    <location>
        <begin position="1"/>
        <end position="22"/>
    </location>
</feature>
<evidence type="ECO:0000256" key="1">
    <source>
        <dbReference type="SAM" id="Phobius"/>
    </source>
</evidence>
<gene>
    <name evidence="3" type="ORF">CYCCA115_LOCUS22741</name>
</gene>
<feature type="chain" id="PRO_5042213823" evidence="2">
    <location>
        <begin position="23"/>
        <end position="576"/>
    </location>
</feature>